<reference evidence="1" key="1">
    <citation type="submission" date="2013-08" db="EMBL/GenBank/DDBJ databases">
        <authorList>
            <person name="Mendez C."/>
            <person name="Richter M."/>
            <person name="Ferrer M."/>
            <person name="Sanchez J."/>
        </authorList>
    </citation>
    <scope>NUCLEOTIDE SEQUENCE</scope>
</reference>
<organism evidence="1">
    <name type="scientific">mine drainage metagenome</name>
    <dbReference type="NCBI Taxonomy" id="410659"/>
    <lineage>
        <taxon>unclassified sequences</taxon>
        <taxon>metagenomes</taxon>
        <taxon>ecological metagenomes</taxon>
    </lineage>
</organism>
<comment type="caution">
    <text evidence="1">The sequence shown here is derived from an EMBL/GenBank/DDBJ whole genome shotgun (WGS) entry which is preliminary data.</text>
</comment>
<feature type="non-terminal residue" evidence="1">
    <location>
        <position position="204"/>
    </location>
</feature>
<dbReference type="AlphaFoldDB" id="T1C8L4"/>
<proteinExistence type="predicted"/>
<sequence length="204" mass="23694">MITYLKDMQCAVHEGVMKAEELRMKNGKIPSPIDLRREIRPWFDSAYDYAKHHINPVCRSSVAILRSFMKNGKGKKYPEVKKLSMRLDSELVKPVDGTMRVTIRPGEYEFIPMNMKNKKWDDYGKYRISEVLITDRIVSVSFIIPENRPVGKEFIGVDLNFRTVDVTAVDTGKKEITGVNTERTGDIVKIQNDFSRRRQKIQKH</sequence>
<name>T1C8L4_9ZZZZ</name>
<protein>
    <submittedName>
        <fullName evidence="1">Transposase, IS605 OrfB family</fullName>
    </submittedName>
</protein>
<gene>
    <name evidence="1" type="ORF">B1B_00688</name>
</gene>
<evidence type="ECO:0000313" key="1">
    <source>
        <dbReference type="EMBL" id="EQD78502.1"/>
    </source>
</evidence>
<reference evidence="1" key="2">
    <citation type="journal article" date="2014" name="ISME J.">
        <title>Microbial stratification in low pH oxic and suboxic macroscopic growths along an acid mine drainage.</title>
        <authorList>
            <person name="Mendez-Garcia C."/>
            <person name="Mesa V."/>
            <person name="Sprenger R.R."/>
            <person name="Richter M."/>
            <person name="Diez M.S."/>
            <person name="Solano J."/>
            <person name="Bargiela R."/>
            <person name="Golyshina O.V."/>
            <person name="Manteca A."/>
            <person name="Ramos J.L."/>
            <person name="Gallego J.R."/>
            <person name="Llorente I."/>
            <person name="Martins Dos Santos V.A."/>
            <person name="Jensen O.N."/>
            <person name="Pelaez A.I."/>
            <person name="Sanchez J."/>
            <person name="Ferrer M."/>
        </authorList>
    </citation>
    <scope>NUCLEOTIDE SEQUENCE</scope>
</reference>
<dbReference type="EMBL" id="AUZY01000511">
    <property type="protein sequence ID" value="EQD78502.1"/>
    <property type="molecule type" value="Genomic_DNA"/>
</dbReference>
<accession>T1C8L4</accession>